<dbReference type="Proteomes" id="UP000032582">
    <property type="component" value="Unassembled WGS sequence"/>
</dbReference>
<sequence length="229" mass="25710">MSNGLNQSLYEISDSYNEYGNRDISTIANRWNAKADLWDEQLRNTNSHLNQDGAYAQFILDAKALLETFNCKSVHLLEIGCGTGLVSEALQKPSVTITGLDISEMMLEKAREKRILNASFHNADVFGLPIPGIPKADLVLSRGILVSHYAKHDACIMFRAIKNCCEQKTSVVMLDFLNVEASDPEHHRPSNKTYYHPNEIVEIACKAGFKSCRFTGTRKHRSRCTIMTV</sequence>
<dbReference type="AlphaFoldDB" id="A0A0D8LBS7"/>
<dbReference type="PATRIC" id="fig|582.24.peg.1526"/>
<protein>
    <recommendedName>
        <fullName evidence="1">Methyltransferase domain-containing protein</fullName>
    </recommendedName>
</protein>
<gene>
    <name evidence="2" type="ORF">UA45_05030</name>
</gene>
<dbReference type="InterPro" id="IPR041698">
    <property type="entry name" value="Methyltransf_25"/>
</dbReference>
<comment type="caution">
    <text evidence="2">The sequence shown here is derived from an EMBL/GenBank/DDBJ whole genome shotgun (WGS) entry which is preliminary data.</text>
</comment>
<dbReference type="Pfam" id="PF13649">
    <property type="entry name" value="Methyltransf_25"/>
    <property type="match status" value="1"/>
</dbReference>
<evidence type="ECO:0000259" key="1">
    <source>
        <dbReference type="Pfam" id="PF13649"/>
    </source>
</evidence>
<dbReference type="InterPro" id="IPR029063">
    <property type="entry name" value="SAM-dependent_MTases_sf"/>
</dbReference>
<dbReference type="CDD" id="cd02440">
    <property type="entry name" value="AdoMet_MTases"/>
    <property type="match status" value="1"/>
</dbReference>
<evidence type="ECO:0000313" key="3">
    <source>
        <dbReference type="Proteomes" id="UP000032582"/>
    </source>
</evidence>
<dbReference type="SUPFAM" id="SSF53335">
    <property type="entry name" value="S-adenosyl-L-methionine-dependent methyltransferases"/>
    <property type="match status" value="1"/>
</dbReference>
<reference evidence="2 3" key="1">
    <citation type="submission" date="2015-02" db="EMBL/GenBank/DDBJ databases">
        <title>Whole genome shotgun sequencing of cultured foodborne pathogen.</title>
        <authorList>
            <person name="Timme R."/>
            <person name="Allard M.W."/>
            <person name="Strain E."/>
            <person name="Evans P.S."/>
            <person name="Brown E."/>
        </authorList>
    </citation>
    <scope>NUCLEOTIDE SEQUENCE [LARGE SCALE GENOMIC DNA]</scope>
    <source>
        <strain evidence="2 3">GCSL-TSO-24</strain>
    </source>
</reference>
<accession>A0A0D8LBS7</accession>
<proteinExistence type="predicted"/>
<feature type="domain" description="Methyltransferase" evidence="1">
    <location>
        <begin position="77"/>
        <end position="165"/>
    </location>
</feature>
<evidence type="ECO:0000313" key="2">
    <source>
        <dbReference type="EMBL" id="KJF78586.1"/>
    </source>
</evidence>
<dbReference type="Gene3D" id="3.40.50.150">
    <property type="entry name" value="Vaccinia Virus protein VP39"/>
    <property type="match status" value="1"/>
</dbReference>
<organism evidence="2 3">
    <name type="scientific">Morganella morganii</name>
    <name type="common">Proteus morganii</name>
    <dbReference type="NCBI Taxonomy" id="582"/>
    <lineage>
        <taxon>Bacteria</taxon>
        <taxon>Pseudomonadati</taxon>
        <taxon>Pseudomonadota</taxon>
        <taxon>Gammaproteobacteria</taxon>
        <taxon>Enterobacterales</taxon>
        <taxon>Morganellaceae</taxon>
        <taxon>Morganella</taxon>
    </lineage>
</organism>
<dbReference type="EMBL" id="JZSH01000035">
    <property type="protein sequence ID" value="KJF78586.1"/>
    <property type="molecule type" value="Genomic_DNA"/>
</dbReference>
<name>A0A0D8LBS7_MORMO</name>